<organism evidence="3 5">
    <name type="scientific">Perkinsus olseni</name>
    <name type="common">Perkinsus atlanticus</name>
    <dbReference type="NCBI Taxonomy" id="32597"/>
    <lineage>
        <taxon>Eukaryota</taxon>
        <taxon>Sar</taxon>
        <taxon>Alveolata</taxon>
        <taxon>Perkinsozoa</taxon>
        <taxon>Perkinsea</taxon>
        <taxon>Perkinsida</taxon>
        <taxon>Perkinsidae</taxon>
        <taxon>Perkinsus</taxon>
    </lineage>
</organism>
<sequence length="235" mass="26447">MTSQYPPLKRSVVGHSKPTTLPPVPLVSDDGNKTYSYDLEKADTLYPKDHLFKMIKLLFSAAGWVDMDDDTFPPAGTKTEDFTVITHVDPNAISIKFRGEPIILMKNGRDAVPGKYVYKPPTRPKFKVAYKIRHDGGVRIRVKCGKRGTPRFHFRVSERFGLGNISKYYAVEPKMLKASSTQYVWNDVLKAIRAACPSKAPPMRPDDLKHVVVANETTIFVQFHGSRLPLTKVSL</sequence>
<protein>
    <submittedName>
        <fullName evidence="3">Uncharacterized protein</fullName>
    </submittedName>
</protein>
<evidence type="ECO:0000313" key="2">
    <source>
        <dbReference type="EMBL" id="KAF4651641.1"/>
    </source>
</evidence>
<evidence type="ECO:0000313" key="5">
    <source>
        <dbReference type="Proteomes" id="UP000572268"/>
    </source>
</evidence>
<comment type="caution">
    <text evidence="3">The sequence shown here is derived from an EMBL/GenBank/DDBJ whole genome shotgun (WGS) entry which is preliminary data.</text>
</comment>
<gene>
    <name evidence="3" type="ORF">FOL46_009385</name>
    <name evidence="2" type="ORF">FOZ61_010313</name>
</gene>
<dbReference type="EMBL" id="JABANN010000085">
    <property type="protein sequence ID" value="KAF4672152.1"/>
    <property type="molecule type" value="Genomic_DNA"/>
</dbReference>
<dbReference type="EMBL" id="JABAHT010000822">
    <property type="protein sequence ID" value="KAF4651641.1"/>
    <property type="molecule type" value="Genomic_DNA"/>
</dbReference>
<dbReference type="Proteomes" id="UP000572268">
    <property type="component" value="Unassembled WGS sequence"/>
</dbReference>
<evidence type="ECO:0000313" key="4">
    <source>
        <dbReference type="Proteomes" id="UP000570595"/>
    </source>
</evidence>
<reference evidence="4 5" key="1">
    <citation type="submission" date="2020-04" db="EMBL/GenBank/DDBJ databases">
        <title>Perkinsus olseni comparative genomics.</title>
        <authorList>
            <person name="Bogema D.R."/>
        </authorList>
    </citation>
    <scope>NUCLEOTIDE SEQUENCE [LARGE SCALE GENOMIC DNA]</scope>
    <source>
        <strain evidence="2">ATCC PRA-179</strain>
        <strain evidence="3">ATCC PRA-31</strain>
    </source>
</reference>
<proteinExistence type="predicted"/>
<dbReference type="Proteomes" id="UP000570595">
    <property type="component" value="Unassembled WGS sequence"/>
</dbReference>
<evidence type="ECO:0000313" key="3">
    <source>
        <dbReference type="EMBL" id="KAF4672152.1"/>
    </source>
</evidence>
<name>A0A7J6MKN3_PEROL</name>
<dbReference type="AlphaFoldDB" id="A0A7J6MKN3"/>
<evidence type="ECO:0000256" key="1">
    <source>
        <dbReference type="SAM" id="MobiDB-lite"/>
    </source>
</evidence>
<accession>A0A7J6MKN3</accession>
<feature type="region of interest" description="Disordered" evidence="1">
    <location>
        <begin position="1"/>
        <end position="25"/>
    </location>
</feature>